<dbReference type="OrthoDB" id="5392263at2759"/>
<evidence type="ECO:0000313" key="4">
    <source>
        <dbReference type="Proteomes" id="UP000027265"/>
    </source>
</evidence>
<name>A0A067Q4V7_9AGAM</name>
<evidence type="ECO:0008006" key="5">
    <source>
        <dbReference type="Google" id="ProtNLM"/>
    </source>
</evidence>
<keyword evidence="1" id="KW-0472">Membrane</keyword>
<evidence type="ECO:0000256" key="2">
    <source>
        <dbReference type="SAM" id="SignalP"/>
    </source>
</evidence>
<dbReference type="Proteomes" id="UP000027265">
    <property type="component" value="Unassembled WGS sequence"/>
</dbReference>
<dbReference type="InParanoid" id="A0A067Q4V7"/>
<feature type="transmembrane region" description="Helical" evidence="1">
    <location>
        <begin position="244"/>
        <end position="267"/>
    </location>
</feature>
<keyword evidence="4" id="KW-1185">Reference proteome</keyword>
<keyword evidence="2" id="KW-0732">Signal</keyword>
<feature type="transmembrane region" description="Helical" evidence="1">
    <location>
        <begin position="567"/>
        <end position="589"/>
    </location>
</feature>
<evidence type="ECO:0000256" key="1">
    <source>
        <dbReference type="SAM" id="Phobius"/>
    </source>
</evidence>
<accession>A0A067Q4V7</accession>
<feature type="transmembrane region" description="Helical" evidence="1">
    <location>
        <begin position="418"/>
        <end position="443"/>
    </location>
</feature>
<feature type="signal peptide" evidence="2">
    <location>
        <begin position="1"/>
        <end position="32"/>
    </location>
</feature>
<evidence type="ECO:0000313" key="3">
    <source>
        <dbReference type="EMBL" id="KDQ61195.1"/>
    </source>
</evidence>
<feature type="transmembrane region" description="Helical" evidence="1">
    <location>
        <begin position="512"/>
        <end position="533"/>
    </location>
</feature>
<dbReference type="AlphaFoldDB" id="A0A067Q4V7"/>
<proteinExistence type="predicted"/>
<dbReference type="EMBL" id="KL197713">
    <property type="protein sequence ID" value="KDQ61195.1"/>
    <property type="molecule type" value="Genomic_DNA"/>
</dbReference>
<organism evidence="3 4">
    <name type="scientific">Jaapia argillacea MUCL 33604</name>
    <dbReference type="NCBI Taxonomy" id="933084"/>
    <lineage>
        <taxon>Eukaryota</taxon>
        <taxon>Fungi</taxon>
        <taxon>Dikarya</taxon>
        <taxon>Basidiomycota</taxon>
        <taxon>Agaricomycotina</taxon>
        <taxon>Agaricomycetes</taxon>
        <taxon>Agaricomycetidae</taxon>
        <taxon>Jaapiales</taxon>
        <taxon>Jaapiaceae</taxon>
        <taxon>Jaapia</taxon>
    </lineage>
</organism>
<dbReference type="STRING" id="933084.A0A067Q4V7"/>
<protein>
    <recommendedName>
        <fullName evidence="5">Solute carrier family 40 protein</fullName>
    </recommendedName>
</protein>
<keyword evidence="1" id="KW-0812">Transmembrane</keyword>
<gene>
    <name evidence="3" type="ORF">JAAARDRAFT_55887</name>
</gene>
<feature type="transmembrane region" description="Helical" evidence="1">
    <location>
        <begin position="209"/>
        <end position="229"/>
    </location>
</feature>
<dbReference type="HOGENOM" id="CLU_015738_0_0_1"/>
<reference evidence="4" key="1">
    <citation type="journal article" date="2014" name="Proc. Natl. Acad. Sci. U.S.A.">
        <title>Extensive sampling of basidiomycete genomes demonstrates inadequacy of the white-rot/brown-rot paradigm for wood decay fungi.</title>
        <authorList>
            <person name="Riley R."/>
            <person name="Salamov A.A."/>
            <person name="Brown D.W."/>
            <person name="Nagy L.G."/>
            <person name="Floudas D."/>
            <person name="Held B.W."/>
            <person name="Levasseur A."/>
            <person name="Lombard V."/>
            <person name="Morin E."/>
            <person name="Otillar R."/>
            <person name="Lindquist E.A."/>
            <person name="Sun H."/>
            <person name="LaButti K.M."/>
            <person name="Schmutz J."/>
            <person name="Jabbour D."/>
            <person name="Luo H."/>
            <person name="Baker S.E."/>
            <person name="Pisabarro A.G."/>
            <person name="Walton J.D."/>
            <person name="Blanchette R.A."/>
            <person name="Henrissat B."/>
            <person name="Martin F."/>
            <person name="Cullen D."/>
            <person name="Hibbett D.S."/>
            <person name="Grigoriev I.V."/>
        </authorList>
    </citation>
    <scope>NUCLEOTIDE SEQUENCE [LARGE SCALE GENOMIC DNA]</scope>
    <source>
        <strain evidence="4">MUCL 33604</strain>
    </source>
</reference>
<feature type="transmembrane region" description="Helical" evidence="1">
    <location>
        <begin position="455"/>
        <end position="478"/>
    </location>
</feature>
<feature type="transmembrane region" description="Helical" evidence="1">
    <location>
        <begin position="119"/>
        <end position="141"/>
    </location>
</feature>
<sequence length="593" mass="64935">MSALFGVVRATRLHTPLLFAFSICLAIQPALAANFAQCLAEIKSGEWGTVGGTDNKGNPVANISEATAITYDLCVRACGSGPESAQWSGFSQQFATWLLPNLALISQLPYGAKSRLGNFTSVVLALGSPTLAAYSLALTVLNGRWVTRRFQSIAYPNTEKAVLNSLQQAPLRITSEDALLNSLVILHRNDKWWKELADALDFTQKWSKAAAASVAWIIIAYILSIVDAFDNLYGDSNPTGLKAVITWFGEGSGFLWMWLLPTVVGWLQLSPKCDWIRLSKAMERTNPLAFVATPNDVVAASSISEERAFIIDAHPDGLLCHRHGSLACDEELTAPIFNYTRLLGWVQAVEDVAAVFRVAAQKANHHIPVDTEVAWKGQGGQDTHPDNRTGTVDQVIAYCQSPTYLRRSRWGPDVYKRVIVASFVALSLQWGTTGAAILVAYLTPTVGLGCRSGSYLIYGVASTVIWVISLTSSALSHYAHPRSHRSKKPLPSSRTSAIVGLLSIMLRRLGKVLATCNAVWLMVLCLFQFSNFFRRCYCASFVWRQPTRAFMVILSTPADFALMRSGWIASVTLASGCAFLFVCFVKLFVDNEC</sequence>
<keyword evidence="1" id="KW-1133">Transmembrane helix</keyword>
<feature type="chain" id="PRO_5001643733" description="Solute carrier family 40 protein" evidence="2">
    <location>
        <begin position="33"/>
        <end position="593"/>
    </location>
</feature>